<dbReference type="EMBL" id="CP036433">
    <property type="protein sequence ID" value="QDU95185.1"/>
    <property type="molecule type" value="Genomic_DNA"/>
</dbReference>
<dbReference type="AlphaFoldDB" id="A0A518DTM0"/>
<proteinExistence type="predicted"/>
<accession>A0A518DTM0</accession>
<name>A0A518DTM0_9BACT</name>
<organism evidence="1 2">
    <name type="scientific">Lignipirellula cremea</name>
    <dbReference type="NCBI Taxonomy" id="2528010"/>
    <lineage>
        <taxon>Bacteria</taxon>
        <taxon>Pseudomonadati</taxon>
        <taxon>Planctomycetota</taxon>
        <taxon>Planctomycetia</taxon>
        <taxon>Pirellulales</taxon>
        <taxon>Pirellulaceae</taxon>
        <taxon>Lignipirellula</taxon>
    </lineage>
</organism>
<sequence length="152" mass="18028">MTHPIDRRSCRCCHRELSLDQFRRRRRDSNVRLSDCRSCHNRAERVRRAAARQDRTHARLNAFFRRAQGASREQIQQIVGAMLEQFGGHQGLADAWVNYHSQARGLAKFRCYEVLFRLMQFLDQSSPKVCEMSDDELLHELQNFERRKQASH</sequence>
<evidence type="ECO:0000313" key="1">
    <source>
        <dbReference type="EMBL" id="QDU95185.1"/>
    </source>
</evidence>
<dbReference type="Proteomes" id="UP000317648">
    <property type="component" value="Chromosome"/>
</dbReference>
<gene>
    <name evidence="1" type="ORF">Pla8534_29970</name>
</gene>
<dbReference type="KEGG" id="lcre:Pla8534_29970"/>
<keyword evidence="2" id="KW-1185">Reference proteome</keyword>
<evidence type="ECO:0000313" key="2">
    <source>
        <dbReference type="Proteomes" id="UP000317648"/>
    </source>
</evidence>
<protein>
    <submittedName>
        <fullName evidence="1">Uncharacterized protein</fullName>
    </submittedName>
</protein>
<reference evidence="1 2" key="1">
    <citation type="submission" date="2019-02" db="EMBL/GenBank/DDBJ databases">
        <title>Deep-cultivation of Planctomycetes and their phenomic and genomic characterization uncovers novel biology.</title>
        <authorList>
            <person name="Wiegand S."/>
            <person name="Jogler M."/>
            <person name="Boedeker C."/>
            <person name="Pinto D."/>
            <person name="Vollmers J."/>
            <person name="Rivas-Marin E."/>
            <person name="Kohn T."/>
            <person name="Peeters S.H."/>
            <person name="Heuer A."/>
            <person name="Rast P."/>
            <person name="Oberbeckmann S."/>
            <person name="Bunk B."/>
            <person name="Jeske O."/>
            <person name="Meyerdierks A."/>
            <person name="Storesund J.E."/>
            <person name="Kallscheuer N."/>
            <person name="Luecker S."/>
            <person name="Lage O.M."/>
            <person name="Pohl T."/>
            <person name="Merkel B.J."/>
            <person name="Hornburger P."/>
            <person name="Mueller R.-W."/>
            <person name="Bruemmer F."/>
            <person name="Labrenz M."/>
            <person name="Spormann A.M."/>
            <person name="Op den Camp H."/>
            <person name="Overmann J."/>
            <person name="Amann R."/>
            <person name="Jetten M.S.M."/>
            <person name="Mascher T."/>
            <person name="Medema M.H."/>
            <person name="Devos D.P."/>
            <person name="Kaster A.-K."/>
            <person name="Ovreas L."/>
            <person name="Rohde M."/>
            <person name="Galperin M.Y."/>
            <person name="Jogler C."/>
        </authorList>
    </citation>
    <scope>NUCLEOTIDE SEQUENCE [LARGE SCALE GENOMIC DNA]</scope>
    <source>
        <strain evidence="1 2">Pla85_3_4</strain>
    </source>
</reference>
<dbReference type="RefSeq" id="WP_145053951.1">
    <property type="nucleotide sequence ID" value="NZ_CP036433.1"/>
</dbReference>